<evidence type="ECO:0000313" key="3">
    <source>
        <dbReference type="Proteomes" id="UP000402241"/>
    </source>
</evidence>
<reference evidence="1 4" key="2">
    <citation type="submission" date="2020-02" db="EMBL/GenBank/DDBJ databases">
        <title>WGS of Micromonospora spp. isolated from hot spring.</title>
        <authorList>
            <person name="Thawai C."/>
        </authorList>
    </citation>
    <scope>NUCLEOTIDE SEQUENCE [LARGE SCALE GENOMIC DNA]</scope>
    <source>
        <strain evidence="1 4">TMS7</strain>
    </source>
</reference>
<name>A0AAJ3DKL0_9ACTN</name>
<evidence type="ECO:0000313" key="4">
    <source>
        <dbReference type="Proteomes" id="UP000477779"/>
    </source>
</evidence>
<evidence type="ECO:0000313" key="1">
    <source>
        <dbReference type="EMBL" id="NES29972.1"/>
    </source>
</evidence>
<dbReference type="EMBL" id="JAAHBZ010000009">
    <property type="protein sequence ID" value="NES29972.1"/>
    <property type="molecule type" value="Genomic_DNA"/>
</dbReference>
<dbReference type="AlphaFoldDB" id="A0AAJ3DKL0"/>
<evidence type="ECO:0000313" key="2">
    <source>
        <dbReference type="EMBL" id="QGL46852.1"/>
    </source>
</evidence>
<dbReference type="RefSeq" id="WP_154226197.1">
    <property type="nucleotide sequence ID" value="NZ_CP045309.1"/>
</dbReference>
<protein>
    <submittedName>
        <fullName evidence="1">Uncharacterized protein</fullName>
    </submittedName>
</protein>
<dbReference type="Proteomes" id="UP000402241">
    <property type="component" value="Chromosome"/>
</dbReference>
<keyword evidence="3" id="KW-1185">Reference proteome</keyword>
<dbReference type="Proteomes" id="UP000477779">
    <property type="component" value="Unassembled WGS sequence"/>
</dbReference>
<reference evidence="2 3" key="1">
    <citation type="submission" date="2019-10" db="EMBL/GenBank/DDBJ databases">
        <title>Genome Sequence of Micromonospora terminaliae DSM 101760.</title>
        <authorList>
            <person name="Guo L."/>
        </authorList>
    </citation>
    <scope>NUCLEOTIDE SEQUENCE [LARGE SCALE GENOMIC DNA]</scope>
    <source>
        <strain evidence="2 3">DSM 101760</strain>
    </source>
</reference>
<sequence length="123" mass="12649">MEPFTIGLAVAALLGAKATEEFGTQAGSAAWQAVQRLGTLVRSRVSPQTARALDRIGDDRDAMDRVATEVASAAAADAEFRSAAQALLADVELDQRLAGVIAVARDNAKQVNIAGGSIGSITL</sequence>
<dbReference type="EMBL" id="CP045309">
    <property type="protein sequence ID" value="QGL46852.1"/>
    <property type="molecule type" value="Genomic_DNA"/>
</dbReference>
<organism evidence="1 4">
    <name type="scientific">Micromonospora terminaliae</name>
    <dbReference type="NCBI Taxonomy" id="1914461"/>
    <lineage>
        <taxon>Bacteria</taxon>
        <taxon>Bacillati</taxon>
        <taxon>Actinomycetota</taxon>
        <taxon>Actinomycetes</taxon>
        <taxon>Micromonosporales</taxon>
        <taxon>Micromonosporaceae</taxon>
        <taxon>Micromonospora</taxon>
    </lineage>
</organism>
<proteinExistence type="predicted"/>
<accession>A0AAJ3DKL0</accession>
<gene>
    <name evidence="1" type="ORF">G3561_20780</name>
    <name evidence="2" type="ORF">GCE86_07160</name>
</gene>